<organism evidence="1 2">
    <name type="scientific">Celeribacter arenosi</name>
    <dbReference type="NCBI Taxonomy" id="792649"/>
    <lineage>
        <taxon>Bacteria</taxon>
        <taxon>Pseudomonadati</taxon>
        <taxon>Pseudomonadota</taxon>
        <taxon>Alphaproteobacteria</taxon>
        <taxon>Rhodobacterales</taxon>
        <taxon>Roseobacteraceae</taxon>
        <taxon>Celeribacter</taxon>
    </lineage>
</organism>
<protein>
    <recommendedName>
        <fullName evidence="3">DUF2971 domain-containing protein</fullName>
    </recommendedName>
</protein>
<dbReference type="Proteomes" id="UP001399917">
    <property type="component" value="Unassembled WGS sequence"/>
</dbReference>
<accession>A0ABP7KDY4</accession>
<name>A0ABP7KDY4_9RHOB</name>
<dbReference type="EMBL" id="BAABDF010000007">
    <property type="protein sequence ID" value="GAA3872793.1"/>
    <property type="molecule type" value="Genomic_DNA"/>
</dbReference>
<gene>
    <name evidence="1" type="ORF">GCM10022404_23320</name>
</gene>
<proteinExistence type="predicted"/>
<evidence type="ECO:0000313" key="2">
    <source>
        <dbReference type="Proteomes" id="UP001399917"/>
    </source>
</evidence>
<evidence type="ECO:0000313" key="1">
    <source>
        <dbReference type="EMBL" id="GAA3872793.1"/>
    </source>
</evidence>
<comment type="caution">
    <text evidence="1">The sequence shown here is derived from an EMBL/GenBank/DDBJ whole genome shotgun (WGS) entry which is preliminary data.</text>
</comment>
<evidence type="ECO:0008006" key="3">
    <source>
        <dbReference type="Google" id="ProtNLM"/>
    </source>
</evidence>
<sequence>MNDTSEYEYAKSKFIEAYQNREVWVEEFPRWTANIKLTTHEPATTMMIGSLTEEKDDVGLWDRYAGHGTGCTLGIDAFWLTEAAGVAVRRVSYDTDYLKDFVNSGLSMLQSAFEDNPDNRHELEELASMLVFDLYAFKDPRFRSEREVRISRLTVTDDTMPFGLRDVGGHKSDGTHVPALPIQQRQSQHGPIRFLELPLENDSLGFAIKSVCFGPSINPDSEASIKELVSEYSGIELSNSDIPLR</sequence>
<keyword evidence="2" id="KW-1185">Reference proteome</keyword>
<reference evidence="2" key="1">
    <citation type="journal article" date="2019" name="Int. J. Syst. Evol. Microbiol.">
        <title>The Global Catalogue of Microorganisms (GCM) 10K type strain sequencing project: providing services to taxonomists for standard genome sequencing and annotation.</title>
        <authorList>
            <consortium name="The Broad Institute Genomics Platform"/>
            <consortium name="The Broad Institute Genome Sequencing Center for Infectious Disease"/>
            <person name="Wu L."/>
            <person name="Ma J."/>
        </authorList>
    </citation>
    <scope>NUCLEOTIDE SEQUENCE [LARGE SCALE GENOMIC DNA]</scope>
    <source>
        <strain evidence="2">JCM 17190</strain>
    </source>
</reference>